<comment type="caution">
    <text evidence="2">The sequence shown here is derived from an EMBL/GenBank/DDBJ whole genome shotgun (WGS) entry which is preliminary data.</text>
</comment>
<keyword evidence="3" id="KW-1185">Reference proteome</keyword>
<evidence type="ECO:0000313" key="2">
    <source>
        <dbReference type="EMBL" id="KAK1526885.1"/>
    </source>
</evidence>
<protein>
    <submittedName>
        <fullName evidence="2">Uncharacterized protein</fullName>
    </submittedName>
</protein>
<proteinExistence type="predicted"/>
<evidence type="ECO:0000256" key="1">
    <source>
        <dbReference type="SAM" id="MobiDB-lite"/>
    </source>
</evidence>
<dbReference type="RefSeq" id="XP_060344060.1">
    <property type="nucleotide sequence ID" value="XM_060497667.1"/>
</dbReference>
<dbReference type="GeneID" id="85381566"/>
<evidence type="ECO:0000313" key="3">
    <source>
        <dbReference type="Proteomes" id="UP001241169"/>
    </source>
</evidence>
<dbReference type="EMBL" id="MOPA01000012">
    <property type="protein sequence ID" value="KAK1526885.1"/>
    <property type="molecule type" value="Genomic_DNA"/>
</dbReference>
<feature type="region of interest" description="Disordered" evidence="1">
    <location>
        <begin position="1"/>
        <end position="47"/>
    </location>
</feature>
<name>A0ABQ9S6M1_9PEZI</name>
<accession>A0ABQ9S6M1</accession>
<dbReference type="Proteomes" id="UP001241169">
    <property type="component" value="Unassembled WGS sequence"/>
</dbReference>
<gene>
    <name evidence="2" type="ORF">CPAR01_13413</name>
</gene>
<organism evidence="2 3">
    <name type="scientific">Colletotrichum paranaense</name>
    <dbReference type="NCBI Taxonomy" id="1914294"/>
    <lineage>
        <taxon>Eukaryota</taxon>
        <taxon>Fungi</taxon>
        <taxon>Dikarya</taxon>
        <taxon>Ascomycota</taxon>
        <taxon>Pezizomycotina</taxon>
        <taxon>Sordariomycetes</taxon>
        <taxon>Hypocreomycetidae</taxon>
        <taxon>Glomerellales</taxon>
        <taxon>Glomerellaceae</taxon>
        <taxon>Colletotrichum</taxon>
        <taxon>Colletotrichum acutatum species complex</taxon>
    </lineage>
</organism>
<sequence length="178" mass="19354">MGGKENPTSSHSSSRPPTGVQLHSAPTDPGTHSTDGPPEMRDPGVPGYEENRLTSCWTFPWTRQSGQHAGNRLSGGSSALPLVMPSSWALQWLDPVWQVQDINSGETSLGNFLNMSECGCSLCEIQVWQWYGVSWTLGPLQIHPPSQSRWLHRGATHQPTEGGAARVSLALVDRVSDQ</sequence>
<reference evidence="2 3" key="1">
    <citation type="submission" date="2016-10" db="EMBL/GenBank/DDBJ databases">
        <title>The genome sequence of Colletotrichum fioriniae PJ7.</title>
        <authorList>
            <person name="Baroncelli R."/>
        </authorList>
    </citation>
    <scope>NUCLEOTIDE SEQUENCE [LARGE SCALE GENOMIC DNA]</scope>
    <source>
        <strain evidence="2 3">IMI 384185</strain>
    </source>
</reference>